<dbReference type="AlphaFoldDB" id="A0A0R2BGE0"/>
<organism evidence="2 3">
    <name type="scientific">Lapidilactobacillus dextrinicus DSM 20335</name>
    <dbReference type="NCBI Taxonomy" id="1423738"/>
    <lineage>
        <taxon>Bacteria</taxon>
        <taxon>Bacillati</taxon>
        <taxon>Bacillota</taxon>
        <taxon>Bacilli</taxon>
        <taxon>Lactobacillales</taxon>
        <taxon>Lactobacillaceae</taxon>
        <taxon>Lapidilactobacillus</taxon>
    </lineage>
</organism>
<proteinExistence type="predicted"/>
<dbReference type="Pfam" id="PF05043">
    <property type="entry name" value="Mga"/>
    <property type="match status" value="1"/>
</dbReference>
<dbReference type="InterPro" id="IPR007737">
    <property type="entry name" value="Mga_HTH"/>
</dbReference>
<reference evidence="2 3" key="1">
    <citation type="journal article" date="2015" name="Genome Announc.">
        <title>Expanding the biotechnology potential of lactobacilli through comparative genomics of 213 strains and associated genera.</title>
        <authorList>
            <person name="Sun Z."/>
            <person name="Harris H.M."/>
            <person name="McCann A."/>
            <person name="Guo C."/>
            <person name="Argimon S."/>
            <person name="Zhang W."/>
            <person name="Yang X."/>
            <person name="Jeffery I.B."/>
            <person name="Cooney J.C."/>
            <person name="Kagawa T.F."/>
            <person name="Liu W."/>
            <person name="Song Y."/>
            <person name="Salvetti E."/>
            <person name="Wrobel A."/>
            <person name="Rasinkangas P."/>
            <person name="Parkhill J."/>
            <person name="Rea M.C."/>
            <person name="O'Sullivan O."/>
            <person name="Ritari J."/>
            <person name="Douillard F.P."/>
            <person name="Paul Ross R."/>
            <person name="Yang R."/>
            <person name="Briner A.E."/>
            <person name="Felis G.E."/>
            <person name="de Vos W.M."/>
            <person name="Barrangou R."/>
            <person name="Klaenhammer T.R."/>
            <person name="Caufield P.W."/>
            <person name="Cui Y."/>
            <person name="Zhang H."/>
            <person name="O'Toole P.W."/>
        </authorList>
    </citation>
    <scope>NUCLEOTIDE SEQUENCE [LARGE SCALE GENOMIC DNA]</scope>
    <source>
        <strain evidence="2 3">DSM 20335</strain>
    </source>
</reference>
<evidence type="ECO:0000313" key="2">
    <source>
        <dbReference type="EMBL" id="KRM78488.1"/>
    </source>
</evidence>
<sequence>MFLKIYLDEHDREKLRLFTHLSENSLEYFSTSSLLKEVSFSYNKIKNLLLEINLDLVKLYQHSIFTENGQIYFQKSRFDLGQYQTFLLRHSTSYQFLLALLKYPQDTLTDYCEHHHISRSTIHRKLDPVRRYLNTLGIRLMLDKMVLIGSEAAVRAFYLQILWLSDGQDDLLKMAEIAEILTPLKCWTEPWGNQINYQQGRLALAIAYLRIKATQFVAANDRCANYLFPTYHPAIQNFFTKICPDDITAQAELCYFYYARFYQPIYLSTADQRLPLVRQNLKHLEFIKHLPLSLINGVKHMLKDDLPAQEFELFRLNFYNLFANAQLWQTVPAPLVLRNTMTTSHRNQQLLIKIQRQLTNMLRQLVRQKKTSWLSNNLDTIALCCAQLILPYVKPEISTNLVSVGLQDDPDSFLIQDVLRFCTNIPFINIELFNSNEVNNYDFIITNHSQTTTNLQVPQFTLKNGHFSYTSLLAALEQNYHLKND</sequence>
<dbReference type="STRING" id="1423738.FC84_GL000745"/>
<dbReference type="EMBL" id="AYYK01000016">
    <property type="protein sequence ID" value="KRM78488.1"/>
    <property type="molecule type" value="Genomic_DNA"/>
</dbReference>
<name>A0A0R2BGE0_9LACO</name>
<dbReference type="PATRIC" id="fig|1423738.3.peg.754"/>
<accession>A0A0R2BGE0</accession>
<dbReference type="OrthoDB" id="2174552at2"/>
<dbReference type="Proteomes" id="UP000051813">
    <property type="component" value="Unassembled WGS sequence"/>
</dbReference>
<gene>
    <name evidence="2" type="ORF">FC84_GL000745</name>
</gene>
<evidence type="ECO:0000259" key="1">
    <source>
        <dbReference type="Pfam" id="PF05043"/>
    </source>
</evidence>
<evidence type="ECO:0000313" key="3">
    <source>
        <dbReference type="Proteomes" id="UP000051813"/>
    </source>
</evidence>
<feature type="domain" description="Mga helix-turn-helix" evidence="1">
    <location>
        <begin position="83"/>
        <end position="160"/>
    </location>
</feature>
<dbReference type="RefSeq" id="WP_057757118.1">
    <property type="nucleotide sequence ID" value="NZ_AYYK01000016.1"/>
</dbReference>
<comment type="caution">
    <text evidence="2">The sequence shown here is derived from an EMBL/GenBank/DDBJ whole genome shotgun (WGS) entry which is preliminary data.</text>
</comment>
<keyword evidence="3" id="KW-1185">Reference proteome</keyword>
<protein>
    <recommendedName>
        <fullName evidence="1">Mga helix-turn-helix domain-containing protein</fullName>
    </recommendedName>
</protein>